<dbReference type="InterPro" id="IPR001841">
    <property type="entry name" value="Znf_RING"/>
</dbReference>
<dbReference type="eggNOG" id="ENOG502S1HQ">
    <property type="taxonomic scope" value="Eukaryota"/>
</dbReference>
<dbReference type="Proteomes" id="UP000030748">
    <property type="component" value="Unassembled WGS sequence"/>
</dbReference>
<name>A0A022RKT2_ERYGU</name>
<dbReference type="Gene3D" id="3.30.40.10">
    <property type="entry name" value="Zinc/RING finger domain, C3HC4 (zinc finger)"/>
    <property type="match status" value="1"/>
</dbReference>
<keyword evidence="1" id="KW-0863">Zinc-finger</keyword>
<dbReference type="GO" id="GO:0008270">
    <property type="term" value="F:zinc ion binding"/>
    <property type="evidence" value="ECO:0007669"/>
    <property type="project" value="UniProtKB-KW"/>
</dbReference>
<dbReference type="EMBL" id="KI630394">
    <property type="protein sequence ID" value="EYU40614.1"/>
    <property type="molecule type" value="Genomic_DNA"/>
</dbReference>
<evidence type="ECO:0000313" key="5">
    <source>
        <dbReference type="Proteomes" id="UP000030748"/>
    </source>
</evidence>
<keyword evidence="1" id="KW-0479">Metal-binding</keyword>
<keyword evidence="5" id="KW-1185">Reference proteome</keyword>
<evidence type="ECO:0000256" key="1">
    <source>
        <dbReference type="PROSITE-ProRule" id="PRU00175"/>
    </source>
</evidence>
<proteinExistence type="predicted"/>
<dbReference type="SMART" id="SM00184">
    <property type="entry name" value="RING"/>
    <property type="match status" value="1"/>
</dbReference>
<feature type="compositionally biased region" description="Basic residues" evidence="2">
    <location>
        <begin position="70"/>
        <end position="83"/>
    </location>
</feature>
<keyword evidence="1" id="KW-0862">Zinc</keyword>
<feature type="compositionally biased region" description="Low complexity" evidence="2">
    <location>
        <begin position="88"/>
        <end position="99"/>
    </location>
</feature>
<feature type="region of interest" description="Disordered" evidence="2">
    <location>
        <begin position="1"/>
        <end position="235"/>
    </location>
</feature>
<gene>
    <name evidence="4" type="ORF">MIMGU_mgv1a023459mg</name>
</gene>
<evidence type="ECO:0000259" key="3">
    <source>
        <dbReference type="PROSITE" id="PS50089"/>
    </source>
</evidence>
<dbReference type="PANTHER" id="PTHR46629">
    <property type="entry name" value="OS01G0917900 PROTEIN"/>
    <property type="match status" value="1"/>
</dbReference>
<feature type="compositionally biased region" description="Acidic residues" evidence="2">
    <location>
        <begin position="223"/>
        <end position="235"/>
    </location>
</feature>
<feature type="compositionally biased region" description="Basic and acidic residues" evidence="2">
    <location>
        <begin position="56"/>
        <end position="69"/>
    </location>
</feature>
<reference evidence="4 5" key="1">
    <citation type="journal article" date="2013" name="Proc. Natl. Acad. Sci. U.S.A.">
        <title>Fine-scale variation in meiotic recombination in Mimulus inferred from population shotgun sequencing.</title>
        <authorList>
            <person name="Hellsten U."/>
            <person name="Wright K.M."/>
            <person name="Jenkins J."/>
            <person name="Shu S."/>
            <person name="Yuan Y."/>
            <person name="Wessler S.R."/>
            <person name="Schmutz J."/>
            <person name="Willis J.H."/>
            <person name="Rokhsar D.S."/>
        </authorList>
    </citation>
    <scope>NUCLEOTIDE SEQUENCE [LARGE SCALE GENOMIC DNA]</scope>
    <source>
        <strain evidence="5">cv. DUN x IM62</strain>
    </source>
</reference>
<dbReference type="PROSITE" id="PS50089">
    <property type="entry name" value="ZF_RING_2"/>
    <property type="match status" value="1"/>
</dbReference>
<dbReference type="InterPro" id="IPR013083">
    <property type="entry name" value="Znf_RING/FYVE/PHD"/>
</dbReference>
<dbReference type="Pfam" id="PF13920">
    <property type="entry name" value="zf-C3HC4_3"/>
    <property type="match status" value="1"/>
</dbReference>
<dbReference type="CDD" id="cd16449">
    <property type="entry name" value="RING-HC"/>
    <property type="match status" value="1"/>
</dbReference>
<evidence type="ECO:0000256" key="2">
    <source>
        <dbReference type="SAM" id="MobiDB-lite"/>
    </source>
</evidence>
<dbReference type="AlphaFoldDB" id="A0A022RKT2"/>
<evidence type="ECO:0000313" key="4">
    <source>
        <dbReference type="EMBL" id="EYU40614.1"/>
    </source>
</evidence>
<sequence>MEFGDGGGQDNDFQSRRGYNQRPKDSAGGGYNQPGRGRPANEPLGRTESNRTLLDIIREEGGSQKDSRKTWRHFKDKLRRRNSGGRGSTWTSTVTVPTSDIPLNNNNRMIARHPSTRINSGLESDPMDQPNISAVPDARMPSLNRNPSRAIERASGRFDPSGPSTMKRLHREEKYDHEDDGDDDEEAEDDDDGEEEGKKDTDEEEDGEERPTDDDQMGLGYMMDEEDDDDDDDNDGCGAGGAGYNNCCVCMVRHKGTAFVPCGHSFCRLCSRELWVERGNCPLCNNYILEILDIF</sequence>
<feature type="domain" description="RING-type" evidence="3">
    <location>
        <begin position="247"/>
        <end position="285"/>
    </location>
</feature>
<feature type="compositionally biased region" description="Acidic residues" evidence="2">
    <location>
        <begin position="202"/>
        <end position="216"/>
    </location>
</feature>
<organism evidence="4 5">
    <name type="scientific">Erythranthe guttata</name>
    <name type="common">Yellow monkey flower</name>
    <name type="synonym">Mimulus guttatus</name>
    <dbReference type="NCBI Taxonomy" id="4155"/>
    <lineage>
        <taxon>Eukaryota</taxon>
        <taxon>Viridiplantae</taxon>
        <taxon>Streptophyta</taxon>
        <taxon>Embryophyta</taxon>
        <taxon>Tracheophyta</taxon>
        <taxon>Spermatophyta</taxon>
        <taxon>Magnoliopsida</taxon>
        <taxon>eudicotyledons</taxon>
        <taxon>Gunneridae</taxon>
        <taxon>Pentapetalae</taxon>
        <taxon>asterids</taxon>
        <taxon>lamiids</taxon>
        <taxon>Lamiales</taxon>
        <taxon>Phrymaceae</taxon>
        <taxon>Erythranthe</taxon>
    </lineage>
</organism>
<feature type="compositionally biased region" description="Acidic residues" evidence="2">
    <location>
        <begin position="178"/>
        <end position="195"/>
    </location>
</feature>
<dbReference type="SUPFAM" id="SSF57850">
    <property type="entry name" value="RING/U-box"/>
    <property type="match status" value="1"/>
</dbReference>
<accession>A0A022RKT2</accession>
<protein>
    <recommendedName>
        <fullName evidence="3">RING-type domain-containing protein</fullName>
    </recommendedName>
</protein>